<organism evidence="1 2">
    <name type="scientific">Streptomyces eurocidicus</name>
    <name type="common">Streptoverticillium eurocidicus</name>
    <dbReference type="NCBI Taxonomy" id="66423"/>
    <lineage>
        <taxon>Bacteria</taxon>
        <taxon>Bacillati</taxon>
        <taxon>Actinomycetota</taxon>
        <taxon>Actinomycetes</taxon>
        <taxon>Kitasatosporales</taxon>
        <taxon>Streptomycetaceae</taxon>
        <taxon>Streptomyces</taxon>
    </lineage>
</organism>
<evidence type="ECO:0000313" key="2">
    <source>
        <dbReference type="Proteomes" id="UP000528608"/>
    </source>
</evidence>
<dbReference type="AlphaFoldDB" id="A0A7W8BD27"/>
<reference evidence="1 2" key="1">
    <citation type="submission" date="2020-08" db="EMBL/GenBank/DDBJ databases">
        <title>Genomic Encyclopedia of Type Strains, Phase III (KMG-III): the genomes of soil and plant-associated and newly described type strains.</title>
        <authorList>
            <person name="Whitman W."/>
        </authorList>
    </citation>
    <scope>NUCLEOTIDE SEQUENCE [LARGE SCALE GENOMIC DNA]</scope>
    <source>
        <strain evidence="1 2">CECT 3259</strain>
    </source>
</reference>
<comment type="caution">
    <text evidence="1">The sequence shown here is derived from an EMBL/GenBank/DDBJ whole genome shotgun (WGS) entry which is preliminary data.</text>
</comment>
<protein>
    <submittedName>
        <fullName evidence="1">Uncharacterized protein</fullName>
    </submittedName>
</protein>
<dbReference type="Proteomes" id="UP000528608">
    <property type="component" value="Unassembled WGS sequence"/>
</dbReference>
<gene>
    <name evidence="1" type="ORF">FHS36_004631</name>
</gene>
<evidence type="ECO:0000313" key="1">
    <source>
        <dbReference type="EMBL" id="MBB5121179.1"/>
    </source>
</evidence>
<dbReference type="EMBL" id="JACHJF010000016">
    <property type="protein sequence ID" value="MBB5121179.1"/>
    <property type="molecule type" value="Genomic_DNA"/>
</dbReference>
<sequence length="28" mass="2764">MTVTVGGVGLAGVVSALLSPLRRAPWGV</sequence>
<proteinExistence type="predicted"/>
<accession>A0A7W8BD27</accession>
<name>A0A7W8BD27_STREU</name>